<dbReference type="InterPro" id="IPR038765">
    <property type="entry name" value="Papain-like_cys_pep_sf"/>
</dbReference>
<dbReference type="InterPro" id="IPR039417">
    <property type="entry name" value="Peptidase_C1A_papain-like"/>
</dbReference>
<sequence length="348" mass="39251">MSKIIFLFVAIFITVDAHLGYHKDHPYNQHYAEHMKKFGIDHESLDLTEVDKREKTFLKHMKYYDEHNKNYPYHKVGPTPFSDREPKEVTDEICRTERQPTMRSLPVAPSIVPNVAGITAPPSLDYRPYINQILNQGGCGSCWAFSTMSMLGIWNNLRTNGAVNTSYSPQFAVDCDTTDNGCDGGWPTNLLLWLNNSAQASAPISTEYPYTSGTTKVRNTCNLTPTKQPLYFKRIYEVNVLGNVELAKLLLYIYGPMVTAIYAPPCTSFMSYKSGVYVDNCGCPTGSVCNQVNHGVVLVGYGTDQTNGMPYWLLLNSWGPNWGEGGYIRMYRDPYNRCNPICFLMGVE</sequence>
<accession>A0A9N9RNP3</accession>
<dbReference type="EMBL" id="OU895877">
    <property type="protein sequence ID" value="CAG9799863.1"/>
    <property type="molecule type" value="Genomic_DNA"/>
</dbReference>
<feature type="signal peptide" evidence="7">
    <location>
        <begin position="1"/>
        <end position="17"/>
    </location>
</feature>
<evidence type="ECO:0000256" key="5">
    <source>
        <dbReference type="ARBA" id="ARBA00023145"/>
    </source>
</evidence>
<dbReference type="GO" id="GO:0008234">
    <property type="term" value="F:cysteine-type peptidase activity"/>
    <property type="evidence" value="ECO:0007669"/>
    <property type="project" value="UniProtKB-KW"/>
</dbReference>
<keyword evidence="6" id="KW-1015">Disulfide bond</keyword>
<dbReference type="InterPro" id="IPR000668">
    <property type="entry name" value="Peptidase_C1A_C"/>
</dbReference>
<evidence type="ECO:0000259" key="9">
    <source>
        <dbReference type="SMART" id="SM00848"/>
    </source>
</evidence>
<name>A0A9N9RNP3_9DIPT</name>
<feature type="chain" id="PRO_5040449477" evidence="7">
    <location>
        <begin position="18"/>
        <end position="348"/>
    </location>
</feature>
<feature type="domain" description="Peptidase C1A papain C-terminal" evidence="8">
    <location>
        <begin position="120"/>
        <end position="341"/>
    </location>
</feature>
<reference evidence="10" key="2">
    <citation type="submission" date="2022-10" db="EMBL/GenBank/DDBJ databases">
        <authorList>
            <consortium name="ENA_rothamsted_submissions"/>
            <consortium name="culmorum"/>
            <person name="King R."/>
        </authorList>
    </citation>
    <scope>NUCLEOTIDE SEQUENCE</scope>
</reference>
<evidence type="ECO:0000313" key="10">
    <source>
        <dbReference type="EMBL" id="CAG9799863.1"/>
    </source>
</evidence>
<dbReference type="InterPro" id="IPR013201">
    <property type="entry name" value="Prot_inhib_I29"/>
</dbReference>
<evidence type="ECO:0000256" key="7">
    <source>
        <dbReference type="SAM" id="SignalP"/>
    </source>
</evidence>
<dbReference type="PRINTS" id="PR00705">
    <property type="entry name" value="PAPAIN"/>
</dbReference>
<comment type="similarity">
    <text evidence="1">Belongs to the peptidase C1 family.</text>
</comment>
<dbReference type="InterPro" id="IPR000169">
    <property type="entry name" value="Pept_cys_AS"/>
</dbReference>
<reference evidence="10" key="1">
    <citation type="submission" date="2022-01" db="EMBL/GenBank/DDBJ databases">
        <authorList>
            <person name="King R."/>
        </authorList>
    </citation>
    <scope>NUCLEOTIDE SEQUENCE</scope>
</reference>
<feature type="domain" description="Cathepsin propeptide inhibitor" evidence="9">
    <location>
        <begin position="31"/>
        <end position="89"/>
    </location>
</feature>
<dbReference type="Proteomes" id="UP001153620">
    <property type="component" value="Chromosome 1"/>
</dbReference>
<evidence type="ECO:0000313" key="11">
    <source>
        <dbReference type="Proteomes" id="UP001153620"/>
    </source>
</evidence>
<evidence type="ECO:0000256" key="1">
    <source>
        <dbReference type="ARBA" id="ARBA00008455"/>
    </source>
</evidence>
<protein>
    <submittedName>
        <fullName evidence="10">Uncharacterized protein</fullName>
    </submittedName>
</protein>
<evidence type="ECO:0000256" key="4">
    <source>
        <dbReference type="ARBA" id="ARBA00022807"/>
    </source>
</evidence>
<dbReference type="Gene3D" id="3.90.70.10">
    <property type="entry name" value="Cysteine proteinases"/>
    <property type="match status" value="1"/>
</dbReference>
<dbReference type="SMART" id="SM00848">
    <property type="entry name" value="Inhibitor_I29"/>
    <property type="match status" value="1"/>
</dbReference>
<dbReference type="Pfam" id="PF00112">
    <property type="entry name" value="Peptidase_C1"/>
    <property type="match status" value="1"/>
</dbReference>
<gene>
    <name evidence="10" type="ORF">CHIRRI_LOCUS2821</name>
</gene>
<dbReference type="CDD" id="cd02248">
    <property type="entry name" value="Peptidase_C1A"/>
    <property type="match status" value="1"/>
</dbReference>
<evidence type="ECO:0000259" key="8">
    <source>
        <dbReference type="SMART" id="SM00645"/>
    </source>
</evidence>
<dbReference type="SMART" id="SM00645">
    <property type="entry name" value="Pept_C1"/>
    <property type="match status" value="1"/>
</dbReference>
<proteinExistence type="inferred from homology"/>
<dbReference type="PROSITE" id="PS00639">
    <property type="entry name" value="THIOL_PROTEASE_HIS"/>
    <property type="match status" value="1"/>
</dbReference>
<evidence type="ECO:0000256" key="2">
    <source>
        <dbReference type="ARBA" id="ARBA00022670"/>
    </source>
</evidence>
<keyword evidence="2" id="KW-0645">Protease</keyword>
<keyword evidence="4" id="KW-0788">Thiol protease</keyword>
<dbReference type="OrthoDB" id="387093at2759"/>
<organism evidence="10 11">
    <name type="scientific">Chironomus riparius</name>
    <dbReference type="NCBI Taxonomy" id="315576"/>
    <lineage>
        <taxon>Eukaryota</taxon>
        <taxon>Metazoa</taxon>
        <taxon>Ecdysozoa</taxon>
        <taxon>Arthropoda</taxon>
        <taxon>Hexapoda</taxon>
        <taxon>Insecta</taxon>
        <taxon>Pterygota</taxon>
        <taxon>Neoptera</taxon>
        <taxon>Endopterygota</taxon>
        <taxon>Diptera</taxon>
        <taxon>Nematocera</taxon>
        <taxon>Chironomoidea</taxon>
        <taxon>Chironomidae</taxon>
        <taxon>Chironominae</taxon>
        <taxon>Chironomus</taxon>
    </lineage>
</organism>
<dbReference type="PANTHER" id="PTHR12411">
    <property type="entry name" value="CYSTEINE PROTEASE FAMILY C1-RELATED"/>
    <property type="match status" value="1"/>
</dbReference>
<keyword evidence="11" id="KW-1185">Reference proteome</keyword>
<evidence type="ECO:0000256" key="6">
    <source>
        <dbReference type="ARBA" id="ARBA00023157"/>
    </source>
</evidence>
<dbReference type="PROSITE" id="PS00139">
    <property type="entry name" value="THIOL_PROTEASE_CYS"/>
    <property type="match status" value="1"/>
</dbReference>
<keyword evidence="5" id="KW-0865">Zymogen</keyword>
<keyword evidence="3" id="KW-0378">Hydrolase</keyword>
<dbReference type="AlphaFoldDB" id="A0A9N9RNP3"/>
<dbReference type="InterPro" id="IPR025660">
    <property type="entry name" value="Pept_his_AS"/>
</dbReference>
<keyword evidence="7" id="KW-0732">Signal</keyword>
<dbReference type="GO" id="GO:0006508">
    <property type="term" value="P:proteolysis"/>
    <property type="evidence" value="ECO:0007669"/>
    <property type="project" value="UniProtKB-KW"/>
</dbReference>
<evidence type="ECO:0000256" key="3">
    <source>
        <dbReference type="ARBA" id="ARBA00022801"/>
    </source>
</evidence>
<dbReference type="InterPro" id="IPR013128">
    <property type="entry name" value="Peptidase_C1A"/>
</dbReference>
<dbReference type="SUPFAM" id="SSF54001">
    <property type="entry name" value="Cysteine proteinases"/>
    <property type="match status" value="1"/>
</dbReference>